<protein>
    <submittedName>
        <fullName evidence="2">Transcriptional regulator</fullName>
    </submittedName>
</protein>
<reference evidence="2 3" key="1">
    <citation type="submission" date="2018-04" db="EMBL/GenBank/DDBJ databases">
        <title>Novel actinobacteria from marine sediment.</title>
        <authorList>
            <person name="Ng Z.Y."/>
            <person name="Tan G.Y.A."/>
        </authorList>
    </citation>
    <scope>NUCLEOTIDE SEQUENCE [LARGE SCALE GENOMIC DNA]</scope>
    <source>
        <strain evidence="2 3">TPS81</strain>
    </source>
</reference>
<name>A0A368T6L9_9ACTN</name>
<feature type="domain" description="DUF5753" evidence="1">
    <location>
        <begin position="99"/>
        <end position="276"/>
    </location>
</feature>
<gene>
    <name evidence="2" type="ORF">DEF24_09620</name>
</gene>
<evidence type="ECO:0000313" key="3">
    <source>
        <dbReference type="Proteomes" id="UP000253318"/>
    </source>
</evidence>
<organism evidence="2 3">
    <name type="scientific">Marinitenerispora sediminis</name>
    <dbReference type="NCBI Taxonomy" id="1931232"/>
    <lineage>
        <taxon>Bacteria</taxon>
        <taxon>Bacillati</taxon>
        <taxon>Actinomycetota</taxon>
        <taxon>Actinomycetes</taxon>
        <taxon>Streptosporangiales</taxon>
        <taxon>Nocardiopsidaceae</taxon>
        <taxon>Marinitenerispora</taxon>
    </lineage>
</organism>
<evidence type="ECO:0000313" key="2">
    <source>
        <dbReference type="EMBL" id="RCV59428.1"/>
    </source>
</evidence>
<sequence>MVTTPTVNRWQLARTLRELRGDRPPATVAKALKTTISSVHRWETPGEGGAVPGPGALERLLDFYAVSEEGKERLLQLRRDARKSAWWSPYHVDRSYGMFVDLEAAATSIESYENTLVTGHAQTEEYARAVIRATSIDSTDDEVEEEVQVRLARQQAWRERHVARLGIVMGEAAIRQRVGSRGVMRGQLKRLIEFSTDPKVDLQILPFRVGEHAAIHASGFVILTLGNDGFTTVYTASQTGSLFLDDRNDIEMHATIFNKLRIAALGTGATRALLAEAASDL</sequence>
<dbReference type="Pfam" id="PF13560">
    <property type="entry name" value="HTH_31"/>
    <property type="match status" value="1"/>
</dbReference>
<accession>A0A368T6L9</accession>
<dbReference type="Proteomes" id="UP000253318">
    <property type="component" value="Unassembled WGS sequence"/>
</dbReference>
<dbReference type="Pfam" id="PF19054">
    <property type="entry name" value="DUF5753"/>
    <property type="match status" value="1"/>
</dbReference>
<evidence type="ECO:0000259" key="1">
    <source>
        <dbReference type="Pfam" id="PF19054"/>
    </source>
</evidence>
<dbReference type="EMBL" id="QEIN01000061">
    <property type="protein sequence ID" value="RCV59428.1"/>
    <property type="molecule type" value="Genomic_DNA"/>
</dbReference>
<dbReference type="AlphaFoldDB" id="A0A368T6L9"/>
<dbReference type="InterPro" id="IPR043917">
    <property type="entry name" value="DUF5753"/>
</dbReference>
<dbReference type="OrthoDB" id="5177725at2"/>
<keyword evidence="3" id="KW-1185">Reference proteome</keyword>
<comment type="caution">
    <text evidence="2">The sequence shown here is derived from an EMBL/GenBank/DDBJ whole genome shotgun (WGS) entry which is preliminary data.</text>
</comment>
<proteinExistence type="predicted"/>